<evidence type="ECO:0000256" key="3">
    <source>
        <dbReference type="ARBA" id="ARBA00022771"/>
    </source>
</evidence>
<reference evidence="9" key="1">
    <citation type="submission" date="2021-01" db="EMBL/GenBank/DDBJ databases">
        <authorList>
            <person name="Corre E."/>
            <person name="Pelletier E."/>
            <person name="Niang G."/>
            <person name="Scheremetjew M."/>
            <person name="Finn R."/>
            <person name="Kale V."/>
            <person name="Holt S."/>
            <person name="Cochrane G."/>
            <person name="Meng A."/>
            <person name="Brown T."/>
            <person name="Cohen L."/>
        </authorList>
    </citation>
    <scope>NUCLEOTIDE SEQUENCE</scope>
    <source>
        <strain evidence="9">NIES-2562</strain>
    </source>
</reference>
<dbReference type="InterPro" id="IPR051507">
    <property type="entry name" value="PcG_RING_finger"/>
</dbReference>
<organism evidence="9">
    <name type="scientific">Palpitomonas bilix</name>
    <dbReference type="NCBI Taxonomy" id="652834"/>
    <lineage>
        <taxon>Eukaryota</taxon>
        <taxon>Eukaryota incertae sedis</taxon>
    </lineage>
</organism>
<dbReference type="InterPro" id="IPR001841">
    <property type="entry name" value="Znf_RING"/>
</dbReference>
<keyword evidence="4" id="KW-0862">Zinc</keyword>
<dbReference type="Pfam" id="PF13923">
    <property type="entry name" value="zf-C3HC4_2"/>
    <property type="match status" value="1"/>
</dbReference>
<dbReference type="GO" id="GO:0008270">
    <property type="term" value="F:zinc ion binding"/>
    <property type="evidence" value="ECO:0007669"/>
    <property type="project" value="UniProtKB-KW"/>
</dbReference>
<name>A0A7S3D970_9EUKA</name>
<keyword evidence="3 6" id="KW-0863">Zinc-finger</keyword>
<dbReference type="SMART" id="SM00184">
    <property type="entry name" value="RING"/>
    <property type="match status" value="1"/>
</dbReference>
<dbReference type="EMBL" id="HBIB01018678">
    <property type="protein sequence ID" value="CAE0249928.1"/>
    <property type="molecule type" value="Transcribed_RNA"/>
</dbReference>
<evidence type="ECO:0000256" key="7">
    <source>
        <dbReference type="SAM" id="MobiDB-lite"/>
    </source>
</evidence>
<evidence type="ECO:0000256" key="2">
    <source>
        <dbReference type="ARBA" id="ARBA00022723"/>
    </source>
</evidence>
<dbReference type="SUPFAM" id="SSF57850">
    <property type="entry name" value="RING/U-box"/>
    <property type="match status" value="1"/>
</dbReference>
<dbReference type="InterPro" id="IPR013083">
    <property type="entry name" value="Znf_RING/FYVE/PHD"/>
</dbReference>
<feature type="compositionally biased region" description="Low complexity" evidence="7">
    <location>
        <begin position="375"/>
        <end position="388"/>
    </location>
</feature>
<feature type="compositionally biased region" description="Basic and acidic residues" evidence="7">
    <location>
        <begin position="154"/>
        <end position="164"/>
    </location>
</feature>
<feature type="domain" description="RING-type" evidence="8">
    <location>
        <begin position="40"/>
        <end position="78"/>
    </location>
</feature>
<accession>A0A7S3D970</accession>
<evidence type="ECO:0000256" key="6">
    <source>
        <dbReference type="PROSITE-ProRule" id="PRU00175"/>
    </source>
</evidence>
<evidence type="ECO:0000313" key="9">
    <source>
        <dbReference type="EMBL" id="CAE0249928.1"/>
    </source>
</evidence>
<protein>
    <recommendedName>
        <fullName evidence="8">RING-type domain-containing protein</fullName>
    </recommendedName>
</protein>
<gene>
    <name evidence="9" type="ORF">PBIL07802_LOCUS12128</name>
</gene>
<evidence type="ECO:0000256" key="1">
    <source>
        <dbReference type="ARBA" id="ARBA00004123"/>
    </source>
</evidence>
<keyword evidence="2" id="KW-0479">Metal-binding</keyword>
<feature type="compositionally biased region" description="Basic and acidic residues" evidence="7">
    <location>
        <begin position="198"/>
        <end position="230"/>
    </location>
</feature>
<feature type="compositionally biased region" description="Low complexity" evidence="7">
    <location>
        <begin position="133"/>
        <end position="153"/>
    </location>
</feature>
<feature type="compositionally biased region" description="Gly residues" evidence="7">
    <location>
        <begin position="231"/>
        <end position="240"/>
    </location>
</feature>
<evidence type="ECO:0000256" key="5">
    <source>
        <dbReference type="ARBA" id="ARBA00023242"/>
    </source>
</evidence>
<evidence type="ECO:0000256" key="4">
    <source>
        <dbReference type="ARBA" id="ARBA00022833"/>
    </source>
</evidence>
<feature type="compositionally biased region" description="Polar residues" evidence="7">
    <location>
        <begin position="165"/>
        <end position="195"/>
    </location>
</feature>
<dbReference type="Gene3D" id="3.30.40.10">
    <property type="entry name" value="Zinc/RING finger domain, C3HC4 (zinc finger)"/>
    <property type="match status" value="1"/>
</dbReference>
<dbReference type="PROSITE" id="PS00518">
    <property type="entry name" value="ZF_RING_1"/>
    <property type="match status" value="1"/>
</dbReference>
<dbReference type="AlphaFoldDB" id="A0A7S3D970"/>
<proteinExistence type="predicted"/>
<feature type="region of interest" description="Disordered" evidence="7">
    <location>
        <begin position="334"/>
        <end position="516"/>
    </location>
</feature>
<evidence type="ECO:0000259" key="8">
    <source>
        <dbReference type="PROSITE" id="PS50089"/>
    </source>
</evidence>
<dbReference type="PANTHER" id="PTHR45893">
    <property type="entry name" value="POLYCOMB GROUP RING FINGER PROTEIN"/>
    <property type="match status" value="1"/>
</dbReference>
<sequence length="516" mass="53695">MSGVSTKPVEVDLEGSVLPCFDGKGNIIVDAVSLQRSLGCSLCHGFLDNPHTIVECNHSFCRTCLNLWLSRKQMCPTCGIDLSPRPLEKVRADIRLDTVMRKIFPEYYGLPASNIVVPMEGSKGLNGGGSGVGSTQEGGMKAAKGSSKVGASSNEKKIGEKQGSEKVSVQSGEKNKSGAKQPSSSQIGSKSNTNAGDVKGKEEAKKAEVEKKKEKEKEEKEKETAEEGQKGEGGGAGGGAKDTCTFMLGLQVSSVPDEVESERFTLKKKKFRAPRNTSVSMLKEHVMKRLKLGTDSEWTVDLVGNDGQPLPVVARPLEQHRPDVPLLIKYAMRKKSSPANAESPAVKSPSNSATLEVSVGSTSPSSSHRPTIVFSGSPSRAQPAPSQAGQGGGVRISSPQQAASVSGTKPTVVPTPPRSPAAERNNPSILPATPTRASAVTSESSAAHPKKGMGEGESGGMVSNSTGEGSTAVLVEDVSTPPHLDASPSEGGGTANKVTQPAKLSQPAAPAADKPT</sequence>
<keyword evidence="5" id="KW-0539">Nucleus</keyword>
<feature type="region of interest" description="Disordered" evidence="7">
    <location>
        <begin position="126"/>
        <end position="243"/>
    </location>
</feature>
<feature type="compositionally biased region" description="Low complexity" evidence="7">
    <location>
        <begin position="358"/>
        <end position="367"/>
    </location>
</feature>
<feature type="compositionally biased region" description="Polar residues" evidence="7">
    <location>
        <begin position="435"/>
        <end position="445"/>
    </location>
</feature>
<feature type="compositionally biased region" description="Polar residues" evidence="7">
    <location>
        <begin position="397"/>
        <end position="409"/>
    </location>
</feature>
<dbReference type="PROSITE" id="PS50089">
    <property type="entry name" value="ZF_RING_2"/>
    <property type="match status" value="1"/>
</dbReference>
<dbReference type="InterPro" id="IPR017907">
    <property type="entry name" value="Znf_RING_CS"/>
</dbReference>
<dbReference type="GO" id="GO:0005634">
    <property type="term" value="C:nucleus"/>
    <property type="evidence" value="ECO:0007669"/>
    <property type="project" value="UniProtKB-SubCell"/>
</dbReference>
<comment type="subcellular location">
    <subcellularLocation>
        <location evidence="1">Nucleus</location>
    </subcellularLocation>
</comment>